<dbReference type="AlphaFoldDB" id="A0A0D7CIP0"/>
<dbReference type="Proteomes" id="UP000032458">
    <property type="component" value="Unassembled WGS sequence"/>
</dbReference>
<organism evidence="4 5">
    <name type="scientific">Streptomyces natalensis ATCC 27448</name>
    <dbReference type="NCBI Taxonomy" id="1240678"/>
    <lineage>
        <taxon>Bacteria</taxon>
        <taxon>Bacillati</taxon>
        <taxon>Actinomycetota</taxon>
        <taxon>Actinomycetes</taxon>
        <taxon>Kitasatosporales</taxon>
        <taxon>Streptomycetaceae</taxon>
        <taxon>Streptomyces</taxon>
    </lineage>
</organism>
<gene>
    <name evidence="4" type="ORF">SNA_27205</name>
</gene>
<accession>A0A0D7CIP0</accession>
<dbReference type="EMBL" id="JRKI01000034">
    <property type="protein sequence ID" value="KIZ15277.1"/>
    <property type="molecule type" value="Genomic_DNA"/>
</dbReference>
<keyword evidence="1" id="KW-0378">Hydrolase</keyword>
<evidence type="ECO:0000313" key="5">
    <source>
        <dbReference type="Proteomes" id="UP000032458"/>
    </source>
</evidence>
<dbReference type="GO" id="GO:0009395">
    <property type="term" value="P:phospholipid catabolic process"/>
    <property type="evidence" value="ECO:0007669"/>
    <property type="project" value="TreeGrafter"/>
</dbReference>
<dbReference type="PATRIC" id="fig|1240678.4.peg.5792"/>
<evidence type="ECO:0000256" key="1">
    <source>
        <dbReference type="ARBA" id="ARBA00022801"/>
    </source>
</evidence>
<dbReference type="RefSeq" id="WP_030066071.1">
    <property type="nucleotide sequence ID" value="NZ_JRKI01000034.1"/>
</dbReference>
<name>A0A0D7CIP0_9ACTN</name>
<reference evidence="4 5" key="1">
    <citation type="submission" date="2014-09" db="EMBL/GenBank/DDBJ databases">
        <title>Draft genome sequence of Streptomyces natalensis ATCC 27448, producer of the antifungal pimaricin.</title>
        <authorList>
            <person name="Mendes M.V."/>
            <person name="Beites T."/>
            <person name="Pires S."/>
            <person name="Santos C.L."/>
            <person name="Moradas-Ferreira P."/>
        </authorList>
    </citation>
    <scope>NUCLEOTIDE SEQUENCE [LARGE SCALE GENOMIC DNA]</scope>
    <source>
        <strain evidence="4 5">ATCC 27448</strain>
    </source>
</reference>
<dbReference type="PANTHER" id="PTHR31956">
    <property type="entry name" value="NON-SPECIFIC PHOSPHOLIPASE C4-RELATED"/>
    <property type="match status" value="1"/>
</dbReference>
<proteinExistence type="predicted"/>
<evidence type="ECO:0000256" key="2">
    <source>
        <dbReference type="ARBA" id="ARBA00023026"/>
    </source>
</evidence>
<evidence type="ECO:0000313" key="4">
    <source>
        <dbReference type="EMBL" id="KIZ15277.1"/>
    </source>
</evidence>
<keyword evidence="5" id="KW-1185">Reference proteome</keyword>
<feature type="region of interest" description="Disordered" evidence="3">
    <location>
        <begin position="36"/>
        <end position="104"/>
    </location>
</feature>
<sequence>MTHGNRLSAMEHLVVLMLENRSFDHLLGFLYTDQNNASPSGQPYEGLTGTESNPDKQGQPVKVSRIQPTDPHAYFTPGANPGEGYKPTNAQLFGSLTPPSPPTATMNGFVTNFADTLVQRAQQAQHSAPGHRPTIIPGTSDGDIMRCHTPESLPVLAGLARGYAVCDHWFSAAPTETMPNRAFACAATSQGHMDDHTHTFTCPSIFGLLSRNGLDWKVYGNVSDPLTRGNFPDIHSASAGHFGVFTDFQAAAQTGALPAFTFLEPSWSATGSSEHPVDDMAKGERLIQQVYRTLHDSPAWKKTLLVITYDEHGGCYDHVPPPASATPPGDGTIGEFGFDFGRFGVRVPTVLVSPLIDQGVVFRAPANATPLDHTSVLKTLEERWSLPSLTKRDAAATGLGDVLTRTAPRTDDVLANVAAPAAAAVNPSAGEISHLQQIHADLVARQLVPGTRDLYRALPTEATPEAYEEFIRAHTE</sequence>
<dbReference type="InterPro" id="IPR017850">
    <property type="entry name" value="Alkaline_phosphatase_core_sf"/>
</dbReference>
<dbReference type="Pfam" id="PF04185">
    <property type="entry name" value="Phosphoesterase"/>
    <property type="match status" value="1"/>
</dbReference>
<dbReference type="Gene3D" id="3.40.720.10">
    <property type="entry name" value="Alkaline Phosphatase, subunit A"/>
    <property type="match status" value="2"/>
</dbReference>
<protein>
    <submittedName>
        <fullName evidence="4">Phosphoesterase</fullName>
    </submittedName>
</protein>
<dbReference type="GO" id="GO:0042578">
    <property type="term" value="F:phosphoric ester hydrolase activity"/>
    <property type="evidence" value="ECO:0007669"/>
    <property type="project" value="UniProtKB-ARBA"/>
</dbReference>
<evidence type="ECO:0000256" key="3">
    <source>
        <dbReference type="SAM" id="MobiDB-lite"/>
    </source>
</evidence>
<dbReference type="PANTHER" id="PTHR31956:SF1">
    <property type="entry name" value="NON-SPECIFIC PHOSPHOLIPASE C1"/>
    <property type="match status" value="1"/>
</dbReference>
<keyword evidence="2" id="KW-0843">Virulence</keyword>
<comment type="caution">
    <text evidence="4">The sequence shown here is derived from an EMBL/GenBank/DDBJ whole genome shotgun (WGS) entry which is preliminary data.</text>
</comment>
<dbReference type="InterPro" id="IPR007312">
    <property type="entry name" value="Phosphoesterase"/>
</dbReference>